<dbReference type="InterPro" id="IPR027417">
    <property type="entry name" value="P-loop_NTPase"/>
</dbReference>
<evidence type="ECO:0000259" key="1">
    <source>
        <dbReference type="Pfam" id="PF13304"/>
    </source>
</evidence>
<dbReference type="Gene3D" id="3.40.50.300">
    <property type="entry name" value="P-loop containing nucleotide triphosphate hydrolases"/>
    <property type="match status" value="1"/>
</dbReference>
<dbReference type="Pfam" id="PF13304">
    <property type="entry name" value="AAA_21"/>
    <property type="match status" value="1"/>
</dbReference>
<sequence>MDFYVISRETKLPSSGVSCAYLRTDNWNDYSFRTLFQLYCFDEGGQLHELGDVKIGFRGQVEQTSTDSRLDRHFQYLDSSYFSLGQRIEFYKTLAVLSPAMRDGILSSLRDIVAHPEIIESIENERSLGTSLLRDVTLATIKGQFRRVLNGQVALTDFNFNFERSETEHLGAIKMAFKVTAESTPSTNIHAVIGRNGAGKTTLLNGMVDAITRPDGASAFTTRSFFGGSSPISSDYFSSLVSVSFSAFDPFTPPSNQPDPAKGTCYFYLGLKDQKDSERLRSLKELQADCVTSLIACFSRDDRTERWNRVMNELSSDENFSSMQLERLHDIYKSELLSRKSIGSVQVDSAIFHGNYLNSCRPFLDKMSSGHAVVFLIMTRLVSIVEEKTLVLLDEPESHLHPPLLSAFLRALSDLLYDRNGIAIIATHSPVVLQEIPKSCVWKMYRVGESVGVERPNIETFAENVGTLTSEVFRLEVSRSGFHKMLALSVAQGMTYNQIIASYDGQLGLEGRAVLKLLMTTSEEASS</sequence>
<gene>
    <name evidence="2" type="ORF">ISP18_09805</name>
</gene>
<dbReference type="SUPFAM" id="SSF52540">
    <property type="entry name" value="P-loop containing nucleoside triphosphate hydrolases"/>
    <property type="match status" value="1"/>
</dbReference>
<organism evidence="2 3">
    <name type="scientific">Dyella humi</name>
    <dbReference type="NCBI Taxonomy" id="1770547"/>
    <lineage>
        <taxon>Bacteria</taxon>
        <taxon>Pseudomonadati</taxon>
        <taxon>Pseudomonadota</taxon>
        <taxon>Gammaproteobacteria</taxon>
        <taxon>Lysobacterales</taxon>
        <taxon>Rhodanobacteraceae</taxon>
        <taxon>Dyella</taxon>
    </lineage>
</organism>
<comment type="caution">
    <text evidence="2">The sequence shown here is derived from an EMBL/GenBank/DDBJ whole genome shotgun (WGS) entry which is preliminary data.</text>
</comment>
<name>A0ABW8II88_9GAMM</name>
<evidence type="ECO:0000313" key="3">
    <source>
        <dbReference type="Proteomes" id="UP001620409"/>
    </source>
</evidence>
<accession>A0ABW8II88</accession>
<reference evidence="2 3" key="1">
    <citation type="submission" date="2020-10" db="EMBL/GenBank/DDBJ databases">
        <title>Phylogeny of dyella-like bacteria.</title>
        <authorList>
            <person name="Fu J."/>
        </authorList>
    </citation>
    <scope>NUCLEOTIDE SEQUENCE [LARGE SCALE GENOMIC DNA]</scope>
    <source>
        <strain evidence="2 3">DHG40</strain>
    </source>
</reference>
<dbReference type="Proteomes" id="UP001620409">
    <property type="component" value="Unassembled WGS sequence"/>
</dbReference>
<keyword evidence="3" id="KW-1185">Reference proteome</keyword>
<protein>
    <submittedName>
        <fullName evidence="2">AAA family ATPase</fullName>
    </submittedName>
</protein>
<dbReference type="RefSeq" id="WP_380010209.1">
    <property type="nucleotide sequence ID" value="NZ_JADIKI010000022.1"/>
</dbReference>
<evidence type="ECO:0000313" key="2">
    <source>
        <dbReference type="EMBL" id="MFK2854883.1"/>
    </source>
</evidence>
<feature type="domain" description="ATPase AAA-type core" evidence="1">
    <location>
        <begin position="365"/>
        <end position="433"/>
    </location>
</feature>
<dbReference type="PANTHER" id="PTHR43581">
    <property type="entry name" value="ATP/GTP PHOSPHATASE"/>
    <property type="match status" value="1"/>
</dbReference>
<dbReference type="PANTHER" id="PTHR43581:SF4">
    <property type="entry name" value="ATP_GTP PHOSPHATASE"/>
    <property type="match status" value="1"/>
</dbReference>
<proteinExistence type="predicted"/>
<dbReference type="InterPro" id="IPR051396">
    <property type="entry name" value="Bact_Antivir_Def_Nuclease"/>
</dbReference>
<dbReference type="InterPro" id="IPR003959">
    <property type="entry name" value="ATPase_AAA_core"/>
</dbReference>
<dbReference type="EMBL" id="JADIKI010000022">
    <property type="protein sequence ID" value="MFK2854883.1"/>
    <property type="molecule type" value="Genomic_DNA"/>
</dbReference>